<sequence>METYCDYDSVAMPRNKLSFRYETPVIAIVNDDKDGGPHDDYLSEIIKLQLKKPKRWNWELTTSRSSPHITLPVIQLYNAKGKLLVEAKESGSDRRSWHSNDWAKNDRNHVAQSNDPKPLQKCTSDILHQYRYGNNPLARCDLRKSSTIDLDKGKTSLGEYPVEDKSIGRDGLRKEHSLCYRHVKPEKNFDDESLRKEPKVNRNTNKYVKSKSAILLEKDSKDKDPAGLDSRRNYNKYVRSKTNTIPSILKKEGEDNLQNIRNKVLPKIVVDRPKCPMTQTKTGSFNFPTKHGRANHTGDNPITKSRSVLIKFAEDTKDNEKLLESYKINRSDDLYKRLLKYNEESIKRAINDGYKKFLNEDINKSGKIPERMKKEMVKVKTEVKPEVNRVKYSKYITRTCSAGTLVIKEESFSNSNLRRRRKTADSDQVDNTKVPNFSSLRRKELYPNKKNDITYPHMLTHINRDRSSERTDSLKLPAYNNLIHSRSDVSCATIGSKGCNYTVEEPSSLESRKNSEDIDKMPTCDGPRKSSRGQWSEDDLFKAADAVVIHKVPIRQAARENNIPERTLRFRLLKKNFAPTRKTNDFKEYNLAKSLGIARKVNEKNNMAGIGWLHLFLARNNRLSVRQAVSIDRAEGMNKAEIDTYFKLLTETLTENNLLNKPLNIFNMDESGLQLNNDPGKEIAVKGSKDVHVIKAQEIGETITIVACNAEGNF</sequence>
<evidence type="ECO:0000313" key="1">
    <source>
        <dbReference type="EMBL" id="KAI4457689.1"/>
    </source>
</evidence>
<accession>A0ACB9ST74</accession>
<dbReference type="Proteomes" id="UP001056778">
    <property type="component" value="Chromosome 7"/>
</dbReference>
<evidence type="ECO:0000313" key="2">
    <source>
        <dbReference type="Proteomes" id="UP001056778"/>
    </source>
</evidence>
<name>A0ACB9ST74_HOLOL</name>
<keyword evidence="2" id="KW-1185">Reference proteome</keyword>
<proteinExistence type="predicted"/>
<gene>
    <name evidence="1" type="ORF">MML48_7g00017589</name>
</gene>
<protein>
    <submittedName>
        <fullName evidence="1">Homeobox-like domain superfamily</fullName>
    </submittedName>
</protein>
<comment type="caution">
    <text evidence="1">The sequence shown here is derived from an EMBL/GenBank/DDBJ whole genome shotgun (WGS) entry which is preliminary data.</text>
</comment>
<dbReference type="EMBL" id="CM043021">
    <property type="protein sequence ID" value="KAI4457689.1"/>
    <property type="molecule type" value="Genomic_DNA"/>
</dbReference>
<reference evidence="1" key="1">
    <citation type="submission" date="2022-04" db="EMBL/GenBank/DDBJ databases">
        <title>Chromosome-scale genome assembly of Holotrichia oblita Faldermann.</title>
        <authorList>
            <person name="Rongchong L."/>
        </authorList>
    </citation>
    <scope>NUCLEOTIDE SEQUENCE</scope>
    <source>
        <strain evidence="1">81SQS9</strain>
    </source>
</reference>
<organism evidence="1 2">
    <name type="scientific">Holotrichia oblita</name>
    <name type="common">Chafer beetle</name>
    <dbReference type="NCBI Taxonomy" id="644536"/>
    <lineage>
        <taxon>Eukaryota</taxon>
        <taxon>Metazoa</taxon>
        <taxon>Ecdysozoa</taxon>
        <taxon>Arthropoda</taxon>
        <taxon>Hexapoda</taxon>
        <taxon>Insecta</taxon>
        <taxon>Pterygota</taxon>
        <taxon>Neoptera</taxon>
        <taxon>Endopterygota</taxon>
        <taxon>Coleoptera</taxon>
        <taxon>Polyphaga</taxon>
        <taxon>Scarabaeiformia</taxon>
        <taxon>Scarabaeidae</taxon>
        <taxon>Melolonthinae</taxon>
        <taxon>Holotrichia</taxon>
    </lineage>
</organism>